<feature type="region of interest" description="Disordered" evidence="1">
    <location>
        <begin position="573"/>
        <end position="597"/>
    </location>
</feature>
<gene>
    <name evidence="2" type="ORF">GALL_175630</name>
</gene>
<sequence length="784" mass="85401">MKYFEAFGEGGFHSAFMTTYAFGSLAFEDIPFPKLRGAGCRNITVLADRGMVNQAFSEFGPPRFAGTSYHLIKTDAPGVFHPKITMLIGEAKGRLIVGSANLTALGLGGNKEQIASISYSPEALENAKFFKSALGYFLRYVPLDDPWFPISLQRALRSASWLRDDKFDHSFDGAGTAELNLLFDRPEITFLNQIIASIGDDPIERLVIVSPYWDVQLEGLEQLRAALENPSTDILIESDANGFPSDALSGFSDTSLFDVSAQAESRFLHAKLIVAHGEGWDHVISGSMNCTFPALMGPAAHGNAEAGIYKRVPRGTALEVLGLADYHDARVEGDRLAALQQSFEGAKDAESSIDGGTLILQAGKLSWTAPTALPAAPATIQLYDRDGSALAEMELNSSSASYAVSPDAQRPKYGIVTFPDGAMSAPVQIVDLDYLAVTTLPASRGCKRRLMDTLVESIHEDLVLIETLNQLEALEEEDRASQPDQTPRAKPQASDTASPTYEVLSYEDFIRARTHANAQGRSFGLYLNSRHDSAASLMSACLNRMIGLVGPDLRGMEDEDVDALGAIDFRTIEPQSADDDRSGDARTEGTSLTQSLSAQSRATAKKFQEAVTAFETRCKALSEKKITTSEMVRLRALMQIILAHAQPISGSFSPSQILPVYTAEGYDWPRLIGRLLLQHFGATRALQSLTVEPDESEQQRVLEYLALSNWAAKAARAAILSHKKAGALRGPLERLIAALTAQTQTILSVIADDRAYFDEISGKLDERFEDRLRFLTKIGVHICT</sequence>
<feature type="region of interest" description="Disordered" evidence="1">
    <location>
        <begin position="476"/>
        <end position="499"/>
    </location>
</feature>
<feature type="compositionally biased region" description="Polar residues" evidence="1">
    <location>
        <begin position="588"/>
        <end position="597"/>
    </location>
</feature>
<reference evidence="2" key="1">
    <citation type="submission" date="2016-10" db="EMBL/GenBank/DDBJ databases">
        <title>Sequence of Gallionella enrichment culture.</title>
        <authorList>
            <person name="Poehlein A."/>
            <person name="Muehling M."/>
            <person name="Daniel R."/>
        </authorList>
    </citation>
    <scope>NUCLEOTIDE SEQUENCE</scope>
</reference>
<evidence type="ECO:0008006" key="3">
    <source>
        <dbReference type="Google" id="ProtNLM"/>
    </source>
</evidence>
<evidence type="ECO:0000256" key="1">
    <source>
        <dbReference type="SAM" id="MobiDB-lite"/>
    </source>
</evidence>
<dbReference type="Gene3D" id="3.30.870.10">
    <property type="entry name" value="Endonuclease Chain A"/>
    <property type="match status" value="2"/>
</dbReference>
<dbReference type="CDD" id="cd09176">
    <property type="entry name" value="PLDc_unchar6"/>
    <property type="match status" value="1"/>
</dbReference>
<dbReference type="InterPro" id="IPR059166">
    <property type="entry name" value="PLD-like_cat"/>
</dbReference>
<dbReference type="CDD" id="cd09117">
    <property type="entry name" value="PLDc_Bfil_DEXD_like"/>
    <property type="match status" value="1"/>
</dbReference>
<organism evidence="2">
    <name type="scientific">mine drainage metagenome</name>
    <dbReference type="NCBI Taxonomy" id="410659"/>
    <lineage>
        <taxon>unclassified sequences</taxon>
        <taxon>metagenomes</taxon>
        <taxon>ecological metagenomes</taxon>
    </lineage>
</organism>
<accession>A0A1J5RWK2</accession>
<protein>
    <recommendedName>
        <fullName evidence="3">Phospholipase D-like domain-containing protein</fullName>
    </recommendedName>
</protein>
<name>A0A1J5RWK2_9ZZZZ</name>
<evidence type="ECO:0000313" key="2">
    <source>
        <dbReference type="EMBL" id="OIR00311.1"/>
    </source>
</evidence>
<dbReference type="AlphaFoldDB" id="A0A1J5RWK2"/>
<dbReference type="EMBL" id="MLJW01000096">
    <property type="protein sequence ID" value="OIR00311.1"/>
    <property type="molecule type" value="Genomic_DNA"/>
</dbReference>
<comment type="caution">
    <text evidence="2">The sequence shown here is derived from an EMBL/GenBank/DDBJ whole genome shotgun (WGS) entry which is preliminary data.</text>
</comment>
<proteinExistence type="predicted"/>
<feature type="compositionally biased region" description="Basic and acidic residues" evidence="1">
    <location>
        <begin position="578"/>
        <end position="587"/>
    </location>
</feature>